<feature type="region of interest" description="Disordered" evidence="1">
    <location>
        <begin position="1"/>
        <end position="103"/>
    </location>
</feature>
<feature type="transmembrane region" description="Helical" evidence="2">
    <location>
        <begin position="466"/>
        <end position="490"/>
    </location>
</feature>
<evidence type="ECO:0000256" key="2">
    <source>
        <dbReference type="SAM" id="Phobius"/>
    </source>
</evidence>
<feature type="transmembrane region" description="Helical" evidence="2">
    <location>
        <begin position="293"/>
        <end position="318"/>
    </location>
</feature>
<feature type="transmembrane region" description="Helical" evidence="2">
    <location>
        <begin position="520"/>
        <end position="540"/>
    </location>
</feature>
<dbReference type="EMBL" id="QFFN01000007">
    <property type="protein sequence ID" value="PWG60108.1"/>
    <property type="molecule type" value="Genomic_DNA"/>
</dbReference>
<organism evidence="4 5">
    <name type="scientific">Bifidobacterium catulorum</name>
    <dbReference type="NCBI Taxonomy" id="1630173"/>
    <lineage>
        <taxon>Bacteria</taxon>
        <taxon>Bacillati</taxon>
        <taxon>Actinomycetota</taxon>
        <taxon>Actinomycetes</taxon>
        <taxon>Bifidobacteriales</taxon>
        <taxon>Bifidobacteriaceae</taxon>
        <taxon>Bifidobacterium</taxon>
    </lineage>
</organism>
<protein>
    <recommendedName>
        <fullName evidence="3">CAAX prenyl protease 2/Lysostaphin resistance protein A-like domain-containing protein</fullName>
    </recommendedName>
</protein>
<accession>A0A2U2MTD4</accession>
<comment type="caution">
    <text evidence="4">The sequence shown here is derived from an EMBL/GenBank/DDBJ whole genome shotgun (WGS) entry which is preliminary data.</text>
</comment>
<dbReference type="GO" id="GO:0004175">
    <property type="term" value="F:endopeptidase activity"/>
    <property type="evidence" value="ECO:0007669"/>
    <property type="project" value="UniProtKB-ARBA"/>
</dbReference>
<evidence type="ECO:0000313" key="4">
    <source>
        <dbReference type="EMBL" id="PWG60108.1"/>
    </source>
</evidence>
<feature type="transmembrane region" description="Helical" evidence="2">
    <location>
        <begin position="212"/>
        <end position="235"/>
    </location>
</feature>
<feature type="compositionally biased region" description="Basic residues" evidence="1">
    <location>
        <begin position="50"/>
        <end position="60"/>
    </location>
</feature>
<dbReference type="Proteomes" id="UP000245753">
    <property type="component" value="Unassembled WGS sequence"/>
</dbReference>
<keyword evidence="5" id="KW-1185">Reference proteome</keyword>
<dbReference type="GO" id="GO:0080120">
    <property type="term" value="P:CAAX-box protein maturation"/>
    <property type="evidence" value="ECO:0007669"/>
    <property type="project" value="UniProtKB-ARBA"/>
</dbReference>
<sequence>MRFRRKGAVMDEHTGHGEEGWPAADRNDDRNTWTAGQPQGDGPMSGAPRSGRHAAPRHAARPAYPQSPVPVQPAPAQPSARYSAGSARHAAARPAMPAGPVPANPMPPAPMPVAPAAHGGPMPSDPYAAWSQPQPAYSAYPGPIQPTPVATPARAFPYQPYPPVPPAGAYAPAPAGAYPVPPVAAPKALAKPLRFFPAVNLRTARKAFNRTGWALLVFLAATMVGAVILGVIAEIVSPGITNKSGSSINMGLSSLAQYGIGVPLCLLVFRSAPSHPPRPGRDDPGSAFGPGRWLAIFLMGFPIMYGGNLLGQLVSNLLSMGKYSNILDDAMSTGSSEFVLLDFTVESMVAVILAPCFEELIFRKMLIDRLRVYGEKIAILMSGLLFCLMHTNTYQTFYTFGWGLLWAYIYTRTGKVQYTIAMHAATNLMGGVVGPLLMSGLDFSAFDNLNTDDSAAVMDALARSGPALAVFGVYLLVILGLIIAGLVLLIRKRREFFTRPAGLDLAPGNRLRVVLGNPGMVAFIVVTTIWTLGAPIAAAFS</sequence>
<feature type="transmembrane region" description="Helical" evidence="2">
    <location>
        <begin position="425"/>
        <end position="446"/>
    </location>
</feature>
<dbReference type="InterPro" id="IPR003675">
    <property type="entry name" value="Rce1/LyrA-like_dom"/>
</dbReference>
<feature type="transmembrane region" description="Helical" evidence="2">
    <location>
        <begin position="255"/>
        <end position="272"/>
    </location>
</feature>
<name>A0A2U2MTD4_9BIFI</name>
<feature type="transmembrane region" description="Helical" evidence="2">
    <location>
        <begin position="397"/>
        <end position="413"/>
    </location>
</feature>
<evidence type="ECO:0000259" key="3">
    <source>
        <dbReference type="Pfam" id="PF02517"/>
    </source>
</evidence>
<dbReference type="AlphaFoldDB" id="A0A2U2MTD4"/>
<evidence type="ECO:0000256" key="1">
    <source>
        <dbReference type="SAM" id="MobiDB-lite"/>
    </source>
</evidence>
<keyword evidence="2" id="KW-1133">Transmembrane helix</keyword>
<dbReference type="Pfam" id="PF02517">
    <property type="entry name" value="Rce1-like"/>
    <property type="match status" value="1"/>
</dbReference>
<evidence type="ECO:0000313" key="5">
    <source>
        <dbReference type="Proteomes" id="UP000245753"/>
    </source>
</evidence>
<proteinExistence type="predicted"/>
<feature type="compositionally biased region" description="Basic and acidic residues" evidence="1">
    <location>
        <begin position="8"/>
        <end position="31"/>
    </location>
</feature>
<dbReference type="PANTHER" id="PTHR43592:SF15">
    <property type="entry name" value="CAAX AMINO TERMINAL PROTEASE FAMILY PROTEIN"/>
    <property type="match status" value="1"/>
</dbReference>
<feature type="compositionally biased region" description="Pro residues" evidence="1">
    <location>
        <begin position="65"/>
        <end position="76"/>
    </location>
</feature>
<gene>
    <name evidence="4" type="ORF">DF200_04225</name>
</gene>
<keyword evidence="2" id="KW-0812">Transmembrane</keyword>
<feature type="compositionally biased region" description="Low complexity" evidence="1">
    <location>
        <begin position="77"/>
        <end position="96"/>
    </location>
</feature>
<keyword evidence="2" id="KW-0472">Membrane</keyword>
<feature type="transmembrane region" description="Helical" evidence="2">
    <location>
        <begin position="338"/>
        <end position="361"/>
    </location>
</feature>
<dbReference type="PANTHER" id="PTHR43592">
    <property type="entry name" value="CAAX AMINO TERMINAL PROTEASE"/>
    <property type="match status" value="1"/>
</dbReference>
<feature type="domain" description="CAAX prenyl protease 2/Lysostaphin resistance protein A-like" evidence="3">
    <location>
        <begin position="345"/>
        <end position="429"/>
    </location>
</feature>
<feature type="transmembrane region" description="Helical" evidence="2">
    <location>
        <begin position="373"/>
        <end position="391"/>
    </location>
</feature>
<reference evidence="4 5" key="1">
    <citation type="journal article" date="2018" name="Int. J. Syst. Evol. Microbiol.">
        <title>Bifidobacterium catulorum sp. nov., a novel taxon from the faeces of the baby common marmoset (Callithrix jacchus).</title>
        <authorList>
            <person name="Modesto M."/>
            <person name="Michelini S."/>
            <person name="Oki K."/>
            <person name="Biavati B."/>
            <person name="Watanabe K."/>
            <person name="Mattarelli P."/>
        </authorList>
    </citation>
    <scope>NUCLEOTIDE SEQUENCE [LARGE SCALE GENOMIC DNA]</scope>
    <source>
        <strain evidence="4 5">MRM 8.19</strain>
    </source>
</reference>